<dbReference type="EMBL" id="JACGCM010001511">
    <property type="protein sequence ID" value="KAF6154133.1"/>
    <property type="molecule type" value="Genomic_DNA"/>
</dbReference>
<dbReference type="OrthoDB" id="1305474at2759"/>
<dbReference type="AlphaFoldDB" id="A0A7J7MGV1"/>
<feature type="non-terminal residue" evidence="1">
    <location>
        <position position="111"/>
    </location>
</feature>
<reference evidence="1 2" key="1">
    <citation type="journal article" date="2020" name="IScience">
        <title>Genome Sequencing of the Endangered Kingdonia uniflora (Circaeasteraceae, Ranunculales) Reveals Potential Mechanisms of Evolutionary Specialization.</title>
        <authorList>
            <person name="Sun Y."/>
            <person name="Deng T."/>
            <person name="Zhang A."/>
            <person name="Moore M.J."/>
            <person name="Landis J.B."/>
            <person name="Lin N."/>
            <person name="Zhang H."/>
            <person name="Zhang X."/>
            <person name="Huang J."/>
            <person name="Zhang X."/>
            <person name="Sun H."/>
            <person name="Wang H."/>
        </authorList>
    </citation>
    <scope>NUCLEOTIDE SEQUENCE [LARGE SCALE GENOMIC DNA]</scope>
    <source>
        <strain evidence="1">TB1705</strain>
        <tissue evidence="1">Leaf</tissue>
    </source>
</reference>
<dbReference type="InterPro" id="IPR045249">
    <property type="entry name" value="HARBI1-like"/>
</dbReference>
<dbReference type="PANTHER" id="PTHR22930">
    <property type="match status" value="1"/>
</dbReference>
<name>A0A7J7MGV1_9MAGN</name>
<dbReference type="Proteomes" id="UP000541444">
    <property type="component" value="Unassembled WGS sequence"/>
</dbReference>
<evidence type="ECO:0000313" key="2">
    <source>
        <dbReference type="Proteomes" id="UP000541444"/>
    </source>
</evidence>
<evidence type="ECO:0000313" key="1">
    <source>
        <dbReference type="EMBL" id="KAF6154133.1"/>
    </source>
</evidence>
<organism evidence="1 2">
    <name type="scientific">Kingdonia uniflora</name>
    <dbReference type="NCBI Taxonomy" id="39325"/>
    <lineage>
        <taxon>Eukaryota</taxon>
        <taxon>Viridiplantae</taxon>
        <taxon>Streptophyta</taxon>
        <taxon>Embryophyta</taxon>
        <taxon>Tracheophyta</taxon>
        <taxon>Spermatophyta</taxon>
        <taxon>Magnoliopsida</taxon>
        <taxon>Ranunculales</taxon>
        <taxon>Circaeasteraceae</taxon>
        <taxon>Kingdonia</taxon>
    </lineage>
</organism>
<comment type="caution">
    <text evidence="1">The sequence shown here is derived from an EMBL/GenBank/DDBJ whole genome shotgun (WGS) entry which is preliminary data.</text>
</comment>
<protein>
    <recommendedName>
        <fullName evidence="3">Transposase</fullName>
    </recommendedName>
</protein>
<gene>
    <name evidence="1" type="ORF">GIB67_016385</name>
</gene>
<sequence length="111" mass="12979">FHSLDTVSRQFNETLSVVVKLYKYLLENHKDFIHNRRNQLQVTVDSRFTPYFEDCLGILDGTRIAANILEEEQIKFRIGKKGRTTHNVLDVSSFDLKFTYVLVGWEGTTHD</sequence>
<keyword evidence="2" id="KW-1185">Reference proteome</keyword>
<proteinExistence type="predicted"/>
<accession>A0A7J7MGV1</accession>
<dbReference type="PANTHER" id="PTHR22930:SF228">
    <property type="entry name" value="PROTEIN ALP1-LIKE"/>
    <property type="match status" value="1"/>
</dbReference>
<evidence type="ECO:0008006" key="3">
    <source>
        <dbReference type="Google" id="ProtNLM"/>
    </source>
</evidence>